<dbReference type="EMBL" id="JASNFN010000011">
    <property type="protein sequence ID" value="MDP5183171.1"/>
    <property type="molecule type" value="Genomic_DNA"/>
</dbReference>
<organism evidence="2 3">
    <name type="scientific">Blastococcus carthaginiensis</name>
    <dbReference type="NCBI Taxonomy" id="3050034"/>
    <lineage>
        <taxon>Bacteria</taxon>
        <taxon>Bacillati</taxon>
        <taxon>Actinomycetota</taxon>
        <taxon>Actinomycetes</taxon>
        <taxon>Geodermatophilales</taxon>
        <taxon>Geodermatophilaceae</taxon>
        <taxon>Blastococcus</taxon>
    </lineage>
</organism>
<proteinExistence type="predicted"/>
<keyword evidence="1" id="KW-0472">Membrane</keyword>
<dbReference type="Proteomes" id="UP001233673">
    <property type="component" value="Unassembled WGS sequence"/>
</dbReference>
<accession>A0ABT9IC72</accession>
<feature type="transmembrane region" description="Helical" evidence="1">
    <location>
        <begin position="37"/>
        <end position="56"/>
    </location>
</feature>
<evidence type="ECO:0000313" key="3">
    <source>
        <dbReference type="Proteomes" id="UP001233673"/>
    </source>
</evidence>
<gene>
    <name evidence="2" type="ORF">QOZ88_11020</name>
</gene>
<name>A0ABT9IC72_9ACTN</name>
<keyword evidence="1" id="KW-1133">Transmembrane helix</keyword>
<sequence>MTPRVPTRLIAFFGVVLMISVLALVYGQTGEGERGEYTVFGALGLGSILLFAYAVVRTRRGR</sequence>
<protein>
    <recommendedName>
        <fullName evidence="4">LPXTG cell wall anchor domain-containing protein</fullName>
    </recommendedName>
</protein>
<evidence type="ECO:0000256" key="1">
    <source>
        <dbReference type="SAM" id="Phobius"/>
    </source>
</evidence>
<keyword evidence="1" id="KW-0812">Transmembrane</keyword>
<dbReference type="RefSeq" id="WP_305999815.1">
    <property type="nucleotide sequence ID" value="NZ_JASNFN010000011.1"/>
</dbReference>
<comment type="caution">
    <text evidence="2">The sequence shown here is derived from an EMBL/GenBank/DDBJ whole genome shotgun (WGS) entry which is preliminary data.</text>
</comment>
<evidence type="ECO:0000313" key="2">
    <source>
        <dbReference type="EMBL" id="MDP5183171.1"/>
    </source>
</evidence>
<reference evidence="3" key="1">
    <citation type="submission" date="2023-05" db="EMBL/GenBank/DDBJ databases">
        <title>Draft genome of Pseudofrankia sp. BMG5.37.</title>
        <authorList>
            <person name="Gtari M."/>
            <person name="Ghodhbane F."/>
            <person name="Sbissi I."/>
        </authorList>
    </citation>
    <scope>NUCLEOTIDE SEQUENCE [LARGE SCALE GENOMIC DNA]</scope>
    <source>
        <strain evidence="3">BMG 814</strain>
    </source>
</reference>
<evidence type="ECO:0008006" key="4">
    <source>
        <dbReference type="Google" id="ProtNLM"/>
    </source>
</evidence>
<keyword evidence="3" id="KW-1185">Reference proteome</keyword>